<name>A0A2T0TF72_9BACT</name>
<organism evidence="2 3">
    <name type="scientific">Spirosoma oryzae</name>
    <dbReference type="NCBI Taxonomy" id="1469603"/>
    <lineage>
        <taxon>Bacteria</taxon>
        <taxon>Pseudomonadati</taxon>
        <taxon>Bacteroidota</taxon>
        <taxon>Cytophagia</taxon>
        <taxon>Cytophagales</taxon>
        <taxon>Cytophagaceae</taxon>
        <taxon>Spirosoma</taxon>
    </lineage>
</organism>
<gene>
    <name evidence="2" type="ORF">CLV58_103253</name>
</gene>
<protein>
    <submittedName>
        <fullName evidence="2">Uncharacterized protein</fullName>
    </submittedName>
</protein>
<proteinExistence type="predicted"/>
<dbReference type="AlphaFoldDB" id="A0A2T0TF72"/>
<dbReference type="Proteomes" id="UP000238375">
    <property type="component" value="Unassembled WGS sequence"/>
</dbReference>
<dbReference type="PROSITE" id="PS51257">
    <property type="entry name" value="PROKAR_LIPOPROTEIN"/>
    <property type="match status" value="1"/>
</dbReference>
<sequence>MTRFFTRSLGSTVLAVALLASCSRPVAYFHRGPVQPASRLGGQTVTMTKPVQPLGESSQTIAPSRTEVDPANAYVWQTDQLPVSKSLDNRVSQAGTRLVSTAETRRLTETTTPRKLTGMERLVLRKVNKQISRQLAPNQPQKPMIMKGKLILSIAVLIAGILLMTLSTGPLIFIGLVVTLFGALGTIVSLIGIDSY</sequence>
<dbReference type="EMBL" id="PVTE01000003">
    <property type="protein sequence ID" value="PRY44284.1"/>
    <property type="molecule type" value="Genomic_DNA"/>
</dbReference>
<reference evidence="2 3" key="1">
    <citation type="submission" date="2018-03" db="EMBL/GenBank/DDBJ databases">
        <title>Genomic Encyclopedia of Archaeal and Bacterial Type Strains, Phase II (KMG-II): from individual species to whole genera.</title>
        <authorList>
            <person name="Goeker M."/>
        </authorList>
    </citation>
    <scope>NUCLEOTIDE SEQUENCE [LARGE SCALE GENOMIC DNA]</scope>
    <source>
        <strain evidence="2 3">DSM 28354</strain>
    </source>
</reference>
<keyword evidence="3" id="KW-1185">Reference proteome</keyword>
<keyword evidence="1" id="KW-0472">Membrane</keyword>
<feature type="transmembrane region" description="Helical" evidence="1">
    <location>
        <begin position="171"/>
        <end position="193"/>
    </location>
</feature>
<evidence type="ECO:0000256" key="1">
    <source>
        <dbReference type="SAM" id="Phobius"/>
    </source>
</evidence>
<keyword evidence="1" id="KW-0812">Transmembrane</keyword>
<comment type="caution">
    <text evidence="2">The sequence shown here is derived from an EMBL/GenBank/DDBJ whole genome shotgun (WGS) entry which is preliminary data.</text>
</comment>
<dbReference type="RefSeq" id="WP_245882213.1">
    <property type="nucleotide sequence ID" value="NZ_PVTE01000003.1"/>
</dbReference>
<evidence type="ECO:0000313" key="2">
    <source>
        <dbReference type="EMBL" id="PRY44284.1"/>
    </source>
</evidence>
<feature type="transmembrane region" description="Helical" evidence="1">
    <location>
        <begin position="144"/>
        <end position="164"/>
    </location>
</feature>
<keyword evidence="1" id="KW-1133">Transmembrane helix</keyword>
<accession>A0A2T0TF72</accession>
<evidence type="ECO:0000313" key="3">
    <source>
        <dbReference type="Proteomes" id="UP000238375"/>
    </source>
</evidence>